<evidence type="ECO:0000313" key="1">
    <source>
        <dbReference type="EMBL" id="KAJ3551464.1"/>
    </source>
</evidence>
<protein>
    <submittedName>
        <fullName evidence="1">Uncharacterized protein</fullName>
    </submittedName>
</protein>
<evidence type="ECO:0000313" key="2">
    <source>
        <dbReference type="Proteomes" id="UP001148614"/>
    </source>
</evidence>
<gene>
    <name evidence="1" type="ORF">NPX13_g11356</name>
</gene>
<dbReference type="EMBL" id="JANPWZ010003736">
    <property type="protein sequence ID" value="KAJ3551464.1"/>
    <property type="molecule type" value="Genomic_DNA"/>
</dbReference>
<name>A0A9W8N3A6_9PEZI</name>
<organism evidence="1 2">
    <name type="scientific">Xylaria arbuscula</name>
    <dbReference type="NCBI Taxonomy" id="114810"/>
    <lineage>
        <taxon>Eukaryota</taxon>
        <taxon>Fungi</taxon>
        <taxon>Dikarya</taxon>
        <taxon>Ascomycota</taxon>
        <taxon>Pezizomycotina</taxon>
        <taxon>Sordariomycetes</taxon>
        <taxon>Xylariomycetidae</taxon>
        <taxon>Xylariales</taxon>
        <taxon>Xylariaceae</taxon>
        <taxon>Xylaria</taxon>
    </lineage>
</organism>
<comment type="caution">
    <text evidence="1">The sequence shown here is derived from an EMBL/GenBank/DDBJ whole genome shotgun (WGS) entry which is preliminary data.</text>
</comment>
<sequence length="70" mass="7393">MLPGLAGCAAGLKANCLVSDAPKLTLAARVVVELVRLQLARAWLRTKSVKAPGGTGDDENKCWGFLANER</sequence>
<dbReference type="Proteomes" id="UP001148614">
    <property type="component" value="Unassembled WGS sequence"/>
</dbReference>
<proteinExistence type="predicted"/>
<accession>A0A9W8N3A6</accession>
<keyword evidence="2" id="KW-1185">Reference proteome</keyword>
<dbReference type="AlphaFoldDB" id="A0A9W8N3A6"/>
<reference evidence="1" key="1">
    <citation type="submission" date="2022-07" db="EMBL/GenBank/DDBJ databases">
        <title>Genome Sequence of Xylaria arbuscula.</title>
        <authorList>
            <person name="Buettner E."/>
        </authorList>
    </citation>
    <scope>NUCLEOTIDE SEQUENCE</scope>
    <source>
        <strain evidence="1">VT107</strain>
    </source>
</reference>